<reference evidence="2" key="2">
    <citation type="submission" date="2025-08" db="UniProtKB">
        <authorList>
            <consortium name="RefSeq"/>
        </authorList>
    </citation>
    <scope>IDENTIFICATION</scope>
    <source>
        <tissue evidence="2">Leaf</tissue>
    </source>
</reference>
<proteinExistence type="predicted"/>
<gene>
    <name evidence="2" type="primary">LOC142174392</name>
</gene>
<evidence type="ECO:0000313" key="1">
    <source>
        <dbReference type="Proteomes" id="UP000790787"/>
    </source>
</evidence>
<protein>
    <submittedName>
        <fullName evidence="2">Uncharacterized protein LOC142174392</fullName>
    </submittedName>
</protein>
<reference evidence="1" key="1">
    <citation type="journal article" date="2014" name="Nat. Commun.">
        <title>The tobacco genome sequence and its comparison with those of tomato and potato.</title>
        <authorList>
            <person name="Sierro N."/>
            <person name="Battey J.N."/>
            <person name="Ouadi S."/>
            <person name="Bakaher N."/>
            <person name="Bovet L."/>
            <person name="Willig A."/>
            <person name="Goepfert S."/>
            <person name="Peitsch M.C."/>
            <person name="Ivanov N.V."/>
        </authorList>
    </citation>
    <scope>NUCLEOTIDE SEQUENCE [LARGE SCALE GENOMIC DNA]</scope>
</reference>
<accession>A0AC58TGC9</accession>
<sequence>MEEVKHDVFVLNRDTASGPDGFISQFYPSCWDIIFEDVVDMIRAFSCGSELPRFIAGFVKGRSIVKNIMLTQEIVTDIRKRGMPSNVVIQLDMAKAYDRLSWLFLTKVLRQMGFGEIFIDMIF</sequence>
<dbReference type="RefSeq" id="XP_075096278.1">
    <property type="nucleotide sequence ID" value="XM_075240177.1"/>
</dbReference>
<keyword evidence="1" id="KW-1185">Reference proteome</keyword>
<organism evidence="1 2">
    <name type="scientific">Nicotiana tabacum</name>
    <name type="common">Common tobacco</name>
    <dbReference type="NCBI Taxonomy" id="4097"/>
    <lineage>
        <taxon>Eukaryota</taxon>
        <taxon>Viridiplantae</taxon>
        <taxon>Streptophyta</taxon>
        <taxon>Embryophyta</taxon>
        <taxon>Tracheophyta</taxon>
        <taxon>Spermatophyta</taxon>
        <taxon>Magnoliopsida</taxon>
        <taxon>eudicotyledons</taxon>
        <taxon>Gunneridae</taxon>
        <taxon>Pentapetalae</taxon>
        <taxon>asterids</taxon>
        <taxon>lamiids</taxon>
        <taxon>Solanales</taxon>
        <taxon>Solanaceae</taxon>
        <taxon>Nicotianoideae</taxon>
        <taxon>Nicotianeae</taxon>
        <taxon>Nicotiana</taxon>
    </lineage>
</organism>
<evidence type="ECO:0000313" key="2">
    <source>
        <dbReference type="RefSeq" id="XP_075096278.1"/>
    </source>
</evidence>
<dbReference type="Proteomes" id="UP000790787">
    <property type="component" value="Chromosome 20"/>
</dbReference>
<name>A0AC58TGC9_TOBAC</name>